<proteinExistence type="predicted"/>
<feature type="transmembrane region" description="Helical" evidence="4">
    <location>
        <begin position="279"/>
        <end position="298"/>
    </location>
</feature>
<feature type="transmembrane region" description="Helical" evidence="4">
    <location>
        <begin position="304"/>
        <end position="327"/>
    </location>
</feature>
<keyword evidence="7" id="KW-1185">Reference proteome</keyword>
<feature type="transmembrane region" description="Helical" evidence="4">
    <location>
        <begin position="104"/>
        <end position="128"/>
    </location>
</feature>
<dbReference type="InterPro" id="IPR011701">
    <property type="entry name" value="MFS"/>
</dbReference>
<dbReference type="RefSeq" id="WP_093316099.1">
    <property type="nucleotide sequence ID" value="NZ_FOZG01000003.1"/>
</dbReference>
<keyword evidence="2 4" id="KW-1133">Transmembrane helix</keyword>
<protein>
    <submittedName>
        <fullName evidence="6">Sugar phosphate permease</fullName>
    </submittedName>
</protein>
<feature type="transmembrane region" description="Helical" evidence="4">
    <location>
        <begin position="14"/>
        <end position="39"/>
    </location>
</feature>
<sequence length="408" mass="42639">MTEVGNLRGARRQVCLAALAQNVATGLTFGTFGTLVLAIERDLGMSRTASALTMSAMVLTLSLVAAALGRLLERYSLRATMLSGSLAGICGFFVLSLVKEPALLVVIYALVLGPATAMLGVLPSNTLATRWAPAEWRGRALGLVNTPVLVMVAPLAAGWMLSNYGLRATFLTLALAQLCITPFFLAVRDGDEGQLASPDPTQSTLKHPAILSRPAFWIMIVATGLIVGAGTMKIAHLVPLLTEQKRTFAEANLLLALSGGAGLLGSLTFGTLADRFGAAPALIANALLQAGMWTIFLAPVGLGWLIADAVVVGACGGGVQSAFGVLLSNLFGREAFGRAFGLASLFTLPFLFGLSPLAGLLRERTGDYHLPIGVIVGGFIVAGLLLAALVRSERHGRSLIIQRRHEDA</sequence>
<dbReference type="InterPro" id="IPR050327">
    <property type="entry name" value="Proton-linked_MCT"/>
</dbReference>
<feature type="transmembrane region" description="Helical" evidence="4">
    <location>
        <begin position="253"/>
        <end position="272"/>
    </location>
</feature>
<dbReference type="PROSITE" id="PS50850">
    <property type="entry name" value="MFS"/>
    <property type="match status" value="1"/>
</dbReference>
<evidence type="ECO:0000259" key="5">
    <source>
        <dbReference type="PROSITE" id="PS50850"/>
    </source>
</evidence>
<dbReference type="EMBL" id="FOZG01000003">
    <property type="protein sequence ID" value="SFS09030.1"/>
    <property type="molecule type" value="Genomic_DNA"/>
</dbReference>
<feature type="transmembrane region" description="Helical" evidence="4">
    <location>
        <begin position="339"/>
        <end position="358"/>
    </location>
</feature>
<gene>
    <name evidence="6" type="ORF">SAMN05192580_3209</name>
</gene>
<keyword evidence="1 4" id="KW-0812">Transmembrane</keyword>
<feature type="domain" description="Major facilitator superfamily (MFS) profile" evidence="5">
    <location>
        <begin position="14"/>
        <end position="395"/>
    </location>
</feature>
<dbReference type="Gene3D" id="1.20.1250.20">
    <property type="entry name" value="MFS general substrate transporter like domains"/>
    <property type="match status" value="1"/>
</dbReference>
<dbReference type="PANTHER" id="PTHR11360:SF290">
    <property type="entry name" value="MONOCARBOXYLATE MFS PERMEASE"/>
    <property type="match status" value="1"/>
</dbReference>
<feature type="transmembrane region" description="Helical" evidence="4">
    <location>
        <begin position="215"/>
        <end position="241"/>
    </location>
</feature>
<dbReference type="STRING" id="1166337.SAMN05192580_3209"/>
<dbReference type="Proteomes" id="UP000198824">
    <property type="component" value="Unassembled WGS sequence"/>
</dbReference>
<evidence type="ECO:0000256" key="4">
    <source>
        <dbReference type="SAM" id="Phobius"/>
    </source>
</evidence>
<name>A0A1I6M009_9SPHN</name>
<keyword evidence="3 4" id="KW-0472">Membrane</keyword>
<feature type="transmembrane region" description="Helical" evidence="4">
    <location>
        <begin position="168"/>
        <end position="187"/>
    </location>
</feature>
<organism evidence="6 7">
    <name type="scientific">Sphingomonas jatrophae</name>
    <dbReference type="NCBI Taxonomy" id="1166337"/>
    <lineage>
        <taxon>Bacteria</taxon>
        <taxon>Pseudomonadati</taxon>
        <taxon>Pseudomonadota</taxon>
        <taxon>Alphaproteobacteria</taxon>
        <taxon>Sphingomonadales</taxon>
        <taxon>Sphingomonadaceae</taxon>
        <taxon>Sphingomonas</taxon>
    </lineage>
</organism>
<dbReference type="SUPFAM" id="SSF103473">
    <property type="entry name" value="MFS general substrate transporter"/>
    <property type="match status" value="1"/>
</dbReference>
<dbReference type="AlphaFoldDB" id="A0A1I6M009"/>
<dbReference type="OrthoDB" id="5719306at2"/>
<feature type="transmembrane region" description="Helical" evidence="4">
    <location>
        <begin position="370"/>
        <end position="390"/>
    </location>
</feature>
<dbReference type="InterPro" id="IPR036259">
    <property type="entry name" value="MFS_trans_sf"/>
</dbReference>
<feature type="transmembrane region" description="Helical" evidence="4">
    <location>
        <begin position="79"/>
        <end position="98"/>
    </location>
</feature>
<dbReference type="GO" id="GO:0022857">
    <property type="term" value="F:transmembrane transporter activity"/>
    <property type="evidence" value="ECO:0007669"/>
    <property type="project" value="InterPro"/>
</dbReference>
<evidence type="ECO:0000256" key="3">
    <source>
        <dbReference type="ARBA" id="ARBA00023136"/>
    </source>
</evidence>
<feature type="transmembrane region" description="Helical" evidence="4">
    <location>
        <begin position="51"/>
        <end position="72"/>
    </location>
</feature>
<evidence type="ECO:0000313" key="7">
    <source>
        <dbReference type="Proteomes" id="UP000198824"/>
    </source>
</evidence>
<evidence type="ECO:0000256" key="2">
    <source>
        <dbReference type="ARBA" id="ARBA00022989"/>
    </source>
</evidence>
<accession>A0A1I6M009</accession>
<evidence type="ECO:0000313" key="6">
    <source>
        <dbReference type="EMBL" id="SFS09030.1"/>
    </source>
</evidence>
<reference evidence="6 7" key="1">
    <citation type="submission" date="2016-10" db="EMBL/GenBank/DDBJ databases">
        <authorList>
            <person name="de Groot N.N."/>
        </authorList>
    </citation>
    <scope>NUCLEOTIDE SEQUENCE [LARGE SCALE GENOMIC DNA]</scope>
    <source>
        <strain evidence="6 7">S5-249</strain>
    </source>
</reference>
<feature type="transmembrane region" description="Helical" evidence="4">
    <location>
        <begin position="140"/>
        <end position="162"/>
    </location>
</feature>
<dbReference type="InterPro" id="IPR020846">
    <property type="entry name" value="MFS_dom"/>
</dbReference>
<dbReference type="PANTHER" id="PTHR11360">
    <property type="entry name" value="MONOCARBOXYLATE TRANSPORTER"/>
    <property type="match status" value="1"/>
</dbReference>
<dbReference type="Pfam" id="PF07690">
    <property type="entry name" value="MFS_1"/>
    <property type="match status" value="1"/>
</dbReference>
<evidence type="ECO:0000256" key="1">
    <source>
        <dbReference type="ARBA" id="ARBA00022692"/>
    </source>
</evidence>